<protein>
    <submittedName>
        <fullName evidence="1">Uncharacterized protein</fullName>
    </submittedName>
</protein>
<dbReference type="AlphaFoldDB" id="Q5BYG7"/>
<organism evidence="1">
    <name type="scientific">Schistosoma japonicum</name>
    <name type="common">Blood fluke</name>
    <dbReference type="NCBI Taxonomy" id="6182"/>
    <lineage>
        <taxon>Eukaryota</taxon>
        <taxon>Metazoa</taxon>
        <taxon>Spiralia</taxon>
        <taxon>Lophotrochozoa</taxon>
        <taxon>Platyhelminthes</taxon>
        <taxon>Trematoda</taxon>
        <taxon>Digenea</taxon>
        <taxon>Strigeidida</taxon>
        <taxon>Schistosomatoidea</taxon>
        <taxon>Schistosomatidae</taxon>
        <taxon>Schistosoma</taxon>
    </lineage>
</organism>
<sequence>MNNYEKTFLVCSSIVLRHDNIIIHNAYNEAVVCYTGHIEYLSNNIDSW</sequence>
<reference evidence="1" key="2">
    <citation type="journal article" date="2006" name="PLoS Pathog.">
        <title>New perspectives on host-parasite interplay by comparative transcriptomic and proteomic analyses of Schistosoma japonicum.</title>
        <authorList>
            <person name="Liu F."/>
            <person name="Lu J."/>
            <person name="Hu W."/>
            <person name="Wang S.Y."/>
            <person name="Cui S.J."/>
            <person name="Chi M."/>
            <person name="Yan Q."/>
            <person name="Wang X.R."/>
            <person name="Song H.D."/>
            <person name="Xu X.N."/>
            <person name="Wang J.J."/>
            <person name="Zhang X.L."/>
            <person name="Zhang X."/>
            <person name="Wang Z.Q."/>
            <person name="Xue C.L."/>
            <person name="Brindley P.J."/>
            <person name="McManus D.P."/>
            <person name="Yang P.Y."/>
            <person name="Feng Z."/>
            <person name="Chen Z."/>
            <person name="Han Z.G."/>
        </authorList>
    </citation>
    <scope>NUCLEOTIDE SEQUENCE</scope>
</reference>
<dbReference type="EMBL" id="AY811669">
    <property type="protein sequence ID" value="AAX27558.1"/>
    <property type="molecule type" value="mRNA"/>
</dbReference>
<reference evidence="1" key="1">
    <citation type="submission" date="2005-03" db="EMBL/GenBank/DDBJ databases">
        <authorList>
            <person name="Han Z."/>
        </authorList>
    </citation>
    <scope>NUCLEOTIDE SEQUENCE</scope>
</reference>
<name>Q5BYG7_SCHJA</name>
<accession>Q5BYG7</accession>
<proteinExistence type="evidence at transcript level"/>
<evidence type="ECO:0000313" key="1">
    <source>
        <dbReference type="EMBL" id="AAX27558.1"/>
    </source>
</evidence>